<dbReference type="KEGG" id="hme:HFX_1968"/>
<proteinExistence type="predicted"/>
<dbReference type="Proteomes" id="UP000006469">
    <property type="component" value="Chromosome"/>
</dbReference>
<dbReference type="HOGENOM" id="CLU_2968360_0_0_2"/>
<accession>I3R602</accession>
<gene>
    <name evidence="1" type="ordered locus">HFX_1968</name>
</gene>
<organism evidence="1 2">
    <name type="scientific">Haloferax mediterranei (strain ATCC 33500 / DSM 1411 / JCM 8866 / NBRC 14739 / NCIMB 2177 / R-4)</name>
    <name type="common">Halobacterium mediterranei</name>
    <dbReference type="NCBI Taxonomy" id="523841"/>
    <lineage>
        <taxon>Archaea</taxon>
        <taxon>Methanobacteriati</taxon>
        <taxon>Methanobacteriota</taxon>
        <taxon>Stenosarchaea group</taxon>
        <taxon>Halobacteria</taxon>
        <taxon>Halobacteriales</taxon>
        <taxon>Haloferacaceae</taxon>
        <taxon>Haloferax</taxon>
    </lineage>
</organism>
<sequence length="58" mass="6715">MKFKGTPEAIEEISGKEDAEVLDDDDVVELFNQMEHVTNFNSIEEVNKSFRTASRNYF</sequence>
<dbReference type="AlphaFoldDB" id="I3R602"/>
<reference evidence="1 2" key="1">
    <citation type="journal article" date="2012" name="J. Bacteriol.">
        <title>Complete genome sequence of the metabolically versatile halophilic archaeon Haloferax mediterranei, a poly(3-hydroxybutyrate-co-3-hydroxyvalerate) producer.</title>
        <authorList>
            <person name="Han J."/>
            <person name="Zhang F."/>
            <person name="Hou J."/>
            <person name="Liu X."/>
            <person name="Li M."/>
            <person name="Liu H."/>
            <person name="Cai L."/>
            <person name="Zhang B."/>
            <person name="Chen Y."/>
            <person name="Zhou J."/>
            <person name="Hu S."/>
            <person name="Xiang H."/>
        </authorList>
    </citation>
    <scope>NUCLEOTIDE SEQUENCE [LARGE SCALE GENOMIC DNA]</scope>
    <source>
        <strain evidence="2">ATCC 33500 / DSM 1411 / JCM 8866 / NBRC 14739 / NCIMB 2177 / R-4</strain>
    </source>
</reference>
<evidence type="ECO:0000313" key="1">
    <source>
        <dbReference type="EMBL" id="AFK19662.1"/>
    </source>
</evidence>
<dbReference type="EMBL" id="CP001868">
    <property type="protein sequence ID" value="AFK19662.1"/>
    <property type="molecule type" value="Genomic_DNA"/>
</dbReference>
<name>I3R602_HALMT</name>
<evidence type="ECO:0000313" key="2">
    <source>
        <dbReference type="Proteomes" id="UP000006469"/>
    </source>
</evidence>
<protein>
    <submittedName>
        <fullName evidence="1">Uncharacterized protein</fullName>
    </submittedName>
</protein>